<organism evidence="2 3">
    <name type="scientific">Aliidiomarina halalkaliphila</name>
    <dbReference type="NCBI Taxonomy" id="2593535"/>
    <lineage>
        <taxon>Bacteria</taxon>
        <taxon>Pseudomonadati</taxon>
        <taxon>Pseudomonadota</taxon>
        <taxon>Gammaproteobacteria</taxon>
        <taxon>Alteromonadales</taxon>
        <taxon>Idiomarinaceae</taxon>
        <taxon>Aliidiomarina</taxon>
    </lineage>
</organism>
<dbReference type="Proteomes" id="UP000320359">
    <property type="component" value="Unassembled WGS sequence"/>
</dbReference>
<dbReference type="OrthoDB" id="123083at2"/>
<protein>
    <submittedName>
        <fullName evidence="2">Acyl carrier protein</fullName>
    </submittedName>
</protein>
<keyword evidence="3" id="KW-1185">Reference proteome</keyword>
<feature type="domain" description="Carrier" evidence="1">
    <location>
        <begin position="4"/>
        <end position="46"/>
    </location>
</feature>
<proteinExistence type="predicted"/>
<evidence type="ECO:0000313" key="2">
    <source>
        <dbReference type="EMBL" id="TRW50556.1"/>
    </source>
</evidence>
<gene>
    <name evidence="2" type="ORF">FM042_05510</name>
</gene>
<dbReference type="InterPro" id="IPR009081">
    <property type="entry name" value="PP-bd_ACP"/>
</dbReference>
<dbReference type="AlphaFoldDB" id="A0A552X6C0"/>
<name>A0A552X6C0_9GAMM</name>
<accession>A0A552X6C0</accession>
<evidence type="ECO:0000259" key="1">
    <source>
        <dbReference type="Pfam" id="PF00550"/>
    </source>
</evidence>
<reference evidence="2 3" key="1">
    <citation type="submission" date="2019-07" db="EMBL/GenBank/DDBJ databases">
        <authorList>
            <person name="Yang M."/>
            <person name="Zhao D."/>
            <person name="Xiang H."/>
        </authorList>
    </citation>
    <scope>NUCLEOTIDE SEQUENCE [LARGE SCALE GENOMIC DNA]</scope>
    <source>
        <strain evidence="2 3">IM1326</strain>
    </source>
</reference>
<sequence length="71" mass="8081">MDEVAAETGREILNQMDSQTLLVESGLDSLGLAIVMARLEERLGYDPFSRMSDDQFPHTFSELVAVYRRQM</sequence>
<evidence type="ECO:0000313" key="3">
    <source>
        <dbReference type="Proteomes" id="UP000320359"/>
    </source>
</evidence>
<comment type="caution">
    <text evidence="2">The sequence shown here is derived from an EMBL/GenBank/DDBJ whole genome shotgun (WGS) entry which is preliminary data.</text>
</comment>
<dbReference type="EMBL" id="VJWL01000001">
    <property type="protein sequence ID" value="TRW50556.1"/>
    <property type="molecule type" value="Genomic_DNA"/>
</dbReference>
<dbReference type="Pfam" id="PF00550">
    <property type="entry name" value="PP-binding"/>
    <property type="match status" value="1"/>
</dbReference>